<comment type="similarity">
    <text evidence="5 12">Belongs to the protoporphyrinogen/coproporphyrinogen oxidase family. Coproporphyrinogen III oxidase subfamily.</text>
</comment>
<dbReference type="Gene3D" id="3.90.660.20">
    <property type="entry name" value="Protoporphyrinogen oxidase, mitochondrial, domain 2"/>
    <property type="match status" value="1"/>
</dbReference>
<dbReference type="PRINTS" id="PR00419">
    <property type="entry name" value="ADXRDTASE"/>
</dbReference>
<evidence type="ECO:0000256" key="2">
    <source>
        <dbReference type="ARBA" id="ARBA00001974"/>
    </source>
</evidence>
<dbReference type="AlphaFoldDB" id="A0A6G3WRA0"/>
<comment type="caution">
    <text evidence="14">The sequence shown here is derived from an EMBL/GenBank/DDBJ whole genome shotgun (WGS) entry which is preliminary data.</text>
</comment>
<dbReference type="NCBIfam" id="TIGR00562">
    <property type="entry name" value="proto_IX_ox"/>
    <property type="match status" value="1"/>
</dbReference>
<evidence type="ECO:0000256" key="9">
    <source>
        <dbReference type="ARBA" id="ARBA00022827"/>
    </source>
</evidence>
<evidence type="ECO:0000313" key="14">
    <source>
        <dbReference type="EMBL" id="NEE08046.1"/>
    </source>
</evidence>
<evidence type="ECO:0000256" key="8">
    <source>
        <dbReference type="ARBA" id="ARBA00022630"/>
    </source>
</evidence>
<dbReference type="GO" id="GO:0004729">
    <property type="term" value="F:oxygen-dependent protoporphyrinogen oxidase activity"/>
    <property type="evidence" value="ECO:0007669"/>
    <property type="project" value="UniProtKB-UniRule"/>
</dbReference>
<dbReference type="InterPro" id="IPR036188">
    <property type="entry name" value="FAD/NAD-bd_sf"/>
</dbReference>
<dbReference type="FunFam" id="1.10.3110.10:FF:000001">
    <property type="entry name" value="Protoporphyrinogen oxidase"/>
    <property type="match status" value="1"/>
</dbReference>
<evidence type="ECO:0000256" key="10">
    <source>
        <dbReference type="ARBA" id="ARBA00023002"/>
    </source>
</evidence>
<keyword evidence="11 12" id="KW-0350">Heme biosynthesis</keyword>
<evidence type="ECO:0000256" key="12">
    <source>
        <dbReference type="RuleBase" id="RU364052"/>
    </source>
</evidence>
<keyword evidence="12" id="KW-0963">Cytoplasm</keyword>
<evidence type="ECO:0000256" key="1">
    <source>
        <dbReference type="ARBA" id="ARBA00001755"/>
    </source>
</evidence>
<dbReference type="UniPathway" id="UPA00252"/>
<dbReference type="EC" id="1.3.3.15" evidence="6 12"/>
<comment type="cofactor">
    <cofactor evidence="2 12">
        <name>FAD</name>
        <dbReference type="ChEBI" id="CHEBI:57692"/>
    </cofactor>
</comment>
<dbReference type="Gene3D" id="1.10.3110.10">
    <property type="entry name" value="protoporphyrinogen ix oxidase, domain 3"/>
    <property type="match status" value="1"/>
</dbReference>
<dbReference type="PANTHER" id="PTHR42923">
    <property type="entry name" value="PROTOPORPHYRINOGEN OXIDASE"/>
    <property type="match status" value="1"/>
</dbReference>
<dbReference type="EMBL" id="JAAGMN010001670">
    <property type="protein sequence ID" value="NEE08046.1"/>
    <property type="molecule type" value="Genomic_DNA"/>
</dbReference>
<keyword evidence="8 12" id="KW-0285">Flavoprotein</keyword>
<dbReference type="SUPFAM" id="SSF54373">
    <property type="entry name" value="FAD-linked reductases, C-terminal domain"/>
    <property type="match status" value="1"/>
</dbReference>
<sequence>MREVQRQVVVIGAGIAGLAAAHRLLERGARVTVLEASDRVGGKLLPGEVAGARVDLGAESMLARRPEAVALARAVGLADRLQPPATATASLWTRGALRPFPKGHVMGVPGTASALAGVLSEEGLARIERDAELPRTEVGDDVAVGEYVAERLGREVVDRLLEPMLGGVYAGDAYRISMRSAVPQLFQVARTHTSLTEGVRELQAKAAAAQQTGPVFMGIRGGIGTLPLAVADSVRARGGEILTRTPVTELRRTPEGGWQVGSGEREWRADAVVVAAPAPVAARLLRAETPGAAAELDAVEYASMALVTLAYRRDETALPEGSGFLVPPVDGRTIKASTFASQKWGWIADENPDLVVLRTSVGRYGETEILRRDDSELVEVSRHDLKAATGLDATPVATRVTRWDGGLPQYPVGHHARVARIREHIARLPGLAVCGAPYDGVGIPACIASAYAAVDQIHGDTGGVEELTAHPVQSLHGGAGE</sequence>
<dbReference type="GO" id="GO:0005737">
    <property type="term" value="C:cytoplasm"/>
    <property type="evidence" value="ECO:0007669"/>
    <property type="project" value="UniProtKB-SubCell"/>
</dbReference>
<comment type="subcellular location">
    <subcellularLocation>
        <location evidence="12">Cytoplasm</location>
    </subcellularLocation>
</comment>
<dbReference type="Gene3D" id="3.50.50.60">
    <property type="entry name" value="FAD/NAD(P)-binding domain"/>
    <property type="match status" value="1"/>
</dbReference>
<evidence type="ECO:0000256" key="11">
    <source>
        <dbReference type="ARBA" id="ARBA00023133"/>
    </source>
</evidence>
<keyword evidence="9 12" id="KW-0274">FAD</keyword>
<reference evidence="14" key="1">
    <citation type="submission" date="2020-01" db="EMBL/GenBank/DDBJ databases">
        <title>Insect and environment-associated Actinomycetes.</title>
        <authorList>
            <person name="Currrie C."/>
            <person name="Chevrette M."/>
            <person name="Carlson C."/>
            <person name="Stubbendieck R."/>
            <person name="Wendt-Pienkowski E."/>
        </authorList>
    </citation>
    <scope>NUCLEOTIDE SEQUENCE</scope>
    <source>
        <strain evidence="14">SID7499</strain>
    </source>
</reference>
<name>A0A6G3WRA0_9ACTN</name>
<feature type="domain" description="Amine oxidase" evidence="13">
    <location>
        <begin position="15"/>
        <end position="457"/>
    </location>
</feature>
<dbReference type="PANTHER" id="PTHR42923:SF3">
    <property type="entry name" value="PROTOPORPHYRINOGEN OXIDASE"/>
    <property type="match status" value="1"/>
</dbReference>
<comment type="catalytic activity">
    <reaction evidence="1">
        <text>coproporphyrinogen III + 3 O2 = coproporphyrin III + 3 H2O2</text>
        <dbReference type="Rhea" id="RHEA:43436"/>
        <dbReference type="ChEBI" id="CHEBI:15379"/>
        <dbReference type="ChEBI" id="CHEBI:16240"/>
        <dbReference type="ChEBI" id="CHEBI:57309"/>
        <dbReference type="ChEBI" id="CHEBI:131725"/>
        <dbReference type="EC" id="1.3.3.15"/>
    </reaction>
    <physiologicalReaction direction="left-to-right" evidence="1">
        <dbReference type="Rhea" id="RHEA:43437"/>
    </physiologicalReaction>
</comment>
<keyword evidence="10 12" id="KW-0560">Oxidoreductase</keyword>
<evidence type="ECO:0000256" key="4">
    <source>
        <dbReference type="ARBA" id="ARBA00004744"/>
    </source>
</evidence>
<dbReference type="InterPro" id="IPR050464">
    <property type="entry name" value="Zeta_carotene_desat/Oxidored"/>
</dbReference>
<proteinExistence type="inferred from homology"/>
<dbReference type="InterPro" id="IPR002937">
    <property type="entry name" value="Amino_oxidase"/>
</dbReference>
<evidence type="ECO:0000256" key="7">
    <source>
        <dbReference type="ARBA" id="ARBA00019046"/>
    </source>
</evidence>
<protein>
    <recommendedName>
        <fullName evidence="7 12">Coproporphyrinogen III oxidase</fullName>
        <ecNumber evidence="6 12">1.3.3.15</ecNumber>
    </recommendedName>
</protein>
<evidence type="ECO:0000256" key="3">
    <source>
        <dbReference type="ARBA" id="ARBA00002185"/>
    </source>
</evidence>
<gene>
    <name evidence="14" type="primary">hemG</name>
    <name evidence="14" type="ORF">G3M58_16470</name>
</gene>
<comment type="pathway">
    <text evidence="4 12">Porphyrin-containing compound metabolism; protoheme biosynthesis.</text>
</comment>
<dbReference type="GO" id="GO:0006783">
    <property type="term" value="P:heme biosynthetic process"/>
    <property type="evidence" value="ECO:0007669"/>
    <property type="project" value="UniProtKB-UniRule"/>
</dbReference>
<comment type="function">
    <text evidence="3 12">Involved in coproporphyrin-dependent heme b biosynthesis. Catalyzes the oxidation of coproporphyrinogen III to coproporphyrin III.</text>
</comment>
<evidence type="ECO:0000256" key="5">
    <source>
        <dbReference type="ARBA" id="ARBA00008310"/>
    </source>
</evidence>
<organism evidence="14">
    <name type="scientific">Streptomyces sp. SID7499</name>
    <dbReference type="NCBI Taxonomy" id="2706086"/>
    <lineage>
        <taxon>Bacteria</taxon>
        <taxon>Bacillati</taxon>
        <taxon>Actinomycetota</taxon>
        <taxon>Actinomycetes</taxon>
        <taxon>Kitasatosporales</taxon>
        <taxon>Streptomycetaceae</taxon>
        <taxon>Streptomyces</taxon>
    </lineage>
</organism>
<evidence type="ECO:0000256" key="6">
    <source>
        <dbReference type="ARBA" id="ARBA00012402"/>
    </source>
</evidence>
<dbReference type="Pfam" id="PF01593">
    <property type="entry name" value="Amino_oxidase"/>
    <property type="match status" value="1"/>
</dbReference>
<evidence type="ECO:0000259" key="13">
    <source>
        <dbReference type="Pfam" id="PF01593"/>
    </source>
</evidence>
<dbReference type="InterPro" id="IPR004572">
    <property type="entry name" value="Protoporphyrinogen_oxidase"/>
</dbReference>
<accession>A0A6G3WRA0</accession>
<dbReference type="SUPFAM" id="SSF51905">
    <property type="entry name" value="FAD/NAD(P)-binding domain"/>
    <property type="match status" value="1"/>
</dbReference>